<protein>
    <submittedName>
        <fullName evidence="2">Uncharacterized protein</fullName>
    </submittedName>
</protein>
<evidence type="ECO:0000313" key="2">
    <source>
        <dbReference type="EMBL" id="EFZ21771.1"/>
    </source>
</evidence>
<gene>
    <name evidence="2" type="ORF">SINV_01784</name>
</gene>
<dbReference type="EMBL" id="GL762232">
    <property type="protein sequence ID" value="EFZ21771.1"/>
    <property type="molecule type" value="Genomic_DNA"/>
</dbReference>
<name>E9ICD2_SOLIN</name>
<sequence length="55" mass="6107">TRVSCNPDGHDFSPGSFQVNGEYCSYRNWDFPNGGPPRYQSPAGAPPPLSTEYER</sequence>
<evidence type="ECO:0000256" key="1">
    <source>
        <dbReference type="SAM" id="MobiDB-lite"/>
    </source>
</evidence>
<organism>
    <name type="scientific">Solenopsis invicta</name>
    <name type="common">Red imported fire ant</name>
    <name type="synonym">Solenopsis wagneri</name>
    <dbReference type="NCBI Taxonomy" id="13686"/>
    <lineage>
        <taxon>Eukaryota</taxon>
        <taxon>Metazoa</taxon>
        <taxon>Ecdysozoa</taxon>
        <taxon>Arthropoda</taxon>
        <taxon>Hexapoda</taxon>
        <taxon>Insecta</taxon>
        <taxon>Pterygota</taxon>
        <taxon>Neoptera</taxon>
        <taxon>Endopterygota</taxon>
        <taxon>Hymenoptera</taxon>
        <taxon>Apocrita</taxon>
        <taxon>Aculeata</taxon>
        <taxon>Formicoidea</taxon>
        <taxon>Formicidae</taxon>
        <taxon>Myrmicinae</taxon>
        <taxon>Solenopsis</taxon>
    </lineage>
</organism>
<feature type="region of interest" description="Disordered" evidence="1">
    <location>
        <begin position="34"/>
        <end position="55"/>
    </location>
</feature>
<proteinExistence type="predicted"/>
<reference evidence="2" key="1">
    <citation type="journal article" date="2011" name="Proc. Natl. Acad. Sci. U.S.A.">
        <title>The genome of the fire ant Solenopsis invicta.</title>
        <authorList>
            <person name="Wurm Y."/>
            <person name="Wang J."/>
            <person name="Riba-Grognuz O."/>
            <person name="Corona M."/>
            <person name="Nygaard S."/>
            <person name="Hunt B.G."/>
            <person name="Ingram K.K."/>
            <person name="Falquet L."/>
            <person name="Nipitwattanaphon M."/>
            <person name="Gotzek D."/>
            <person name="Dijkstra M.B."/>
            <person name="Oettler J."/>
            <person name="Comtesse F."/>
            <person name="Shih C.J."/>
            <person name="Wu W.J."/>
            <person name="Yang C.C."/>
            <person name="Thomas J."/>
            <person name="Beaudoing E."/>
            <person name="Pradervand S."/>
            <person name="Flegel V."/>
            <person name="Cook E.D."/>
            <person name="Fabbretti R."/>
            <person name="Stockinger H."/>
            <person name="Long L."/>
            <person name="Farmerie W.G."/>
            <person name="Oakey J."/>
            <person name="Boomsma J.J."/>
            <person name="Pamilo P."/>
            <person name="Yi S.V."/>
            <person name="Heinze J."/>
            <person name="Goodisman M.A."/>
            <person name="Farinelli L."/>
            <person name="Harshman K."/>
            <person name="Hulo N."/>
            <person name="Cerutti L."/>
            <person name="Xenarios I."/>
            <person name="Shoemaker D."/>
            <person name="Keller L."/>
        </authorList>
    </citation>
    <scope>NUCLEOTIDE SEQUENCE [LARGE SCALE GENOMIC DNA]</scope>
</reference>
<feature type="non-terminal residue" evidence="2">
    <location>
        <position position="1"/>
    </location>
</feature>
<dbReference type="AlphaFoldDB" id="E9ICD2"/>
<feature type="non-terminal residue" evidence="2">
    <location>
        <position position="55"/>
    </location>
</feature>
<dbReference type="HOGENOM" id="CLU_3038442_0_0_1"/>
<accession>E9ICD2</accession>